<feature type="coiled-coil region" evidence="2">
    <location>
        <begin position="172"/>
        <end position="206"/>
    </location>
</feature>
<organism evidence="6">
    <name type="scientific">Tanacetum cinerariifolium</name>
    <name type="common">Dalmatian daisy</name>
    <name type="synonym">Chrysanthemum cinerariifolium</name>
    <dbReference type="NCBI Taxonomy" id="118510"/>
    <lineage>
        <taxon>Eukaryota</taxon>
        <taxon>Viridiplantae</taxon>
        <taxon>Streptophyta</taxon>
        <taxon>Embryophyta</taxon>
        <taxon>Tracheophyta</taxon>
        <taxon>Spermatophyta</taxon>
        <taxon>Magnoliopsida</taxon>
        <taxon>eudicotyledons</taxon>
        <taxon>Gunneridae</taxon>
        <taxon>Pentapetalae</taxon>
        <taxon>asterids</taxon>
        <taxon>campanulids</taxon>
        <taxon>Asterales</taxon>
        <taxon>Asteraceae</taxon>
        <taxon>Asteroideae</taxon>
        <taxon>Anthemideae</taxon>
        <taxon>Anthemidinae</taxon>
        <taxon>Tanacetum</taxon>
    </lineage>
</organism>
<comment type="caution">
    <text evidence="6">The sequence shown here is derived from an EMBL/GenBank/DDBJ whole genome shotgun (WGS) entry which is preliminary data.</text>
</comment>
<dbReference type="Gene3D" id="3.30.70.270">
    <property type="match status" value="1"/>
</dbReference>
<feature type="region of interest" description="Disordered" evidence="3">
    <location>
        <begin position="394"/>
        <end position="455"/>
    </location>
</feature>
<feature type="domain" description="Integrase catalytic" evidence="5">
    <location>
        <begin position="953"/>
        <end position="1041"/>
    </location>
</feature>
<protein>
    <submittedName>
        <fullName evidence="6">Putative reverse transcriptase domain, ribonuclease H-like domain, aspartic peptidase domain protein</fullName>
    </submittedName>
</protein>
<evidence type="ECO:0000256" key="1">
    <source>
        <dbReference type="PROSITE-ProRule" id="PRU00047"/>
    </source>
</evidence>
<gene>
    <name evidence="6" type="ORF">Tci_450177</name>
</gene>
<dbReference type="SMART" id="SM00343">
    <property type="entry name" value="ZnF_C2HC"/>
    <property type="match status" value="2"/>
</dbReference>
<dbReference type="SUPFAM" id="SSF53098">
    <property type="entry name" value="Ribonuclease H-like"/>
    <property type="match status" value="1"/>
</dbReference>
<name>A0A699HW88_TANCI</name>
<keyword evidence="1" id="KW-0862">Zinc</keyword>
<evidence type="ECO:0000256" key="2">
    <source>
        <dbReference type="SAM" id="Coils"/>
    </source>
</evidence>
<proteinExistence type="predicted"/>
<feature type="compositionally biased region" description="Polar residues" evidence="3">
    <location>
        <begin position="415"/>
        <end position="424"/>
    </location>
</feature>
<reference evidence="6" key="1">
    <citation type="journal article" date="2019" name="Sci. Rep.">
        <title>Draft genome of Tanacetum cinerariifolium, the natural source of mosquito coil.</title>
        <authorList>
            <person name="Yamashiro T."/>
            <person name="Shiraishi A."/>
            <person name="Satake H."/>
            <person name="Nakayama K."/>
        </authorList>
    </citation>
    <scope>NUCLEOTIDE SEQUENCE</scope>
</reference>
<dbReference type="Gene3D" id="3.30.420.10">
    <property type="entry name" value="Ribonuclease H-like superfamily/Ribonuclease H"/>
    <property type="match status" value="1"/>
</dbReference>
<dbReference type="AlphaFoldDB" id="A0A699HW88"/>
<dbReference type="InterPro" id="IPR045358">
    <property type="entry name" value="Ty3_capsid"/>
</dbReference>
<dbReference type="InterPro" id="IPR043128">
    <property type="entry name" value="Rev_trsase/Diguanyl_cyclase"/>
</dbReference>
<evidence type="ECO:0000259" key="4">
    <source>
        <dbReference type="PROSITE" id="PS50158"/>
    </source>
</evidence>
<keyword evidence="6" id="KW-0548">Nucleotidyltransferase</keyword>
<dbReference type="InterPro" id="IPR036397">
    <property type="entry name" value="RNaseH_sf"/>
</dbReference>
<dbReference type="InterPro" id="IPR043502">
    <property type="entry name" value="DNA/RNA_pol_sf"/>
</dbReference>
<dbReference type="InterPro" id="IPR012337">
    <property type="entry name" value="RNaseH-like_sf"/>
</dbReference>
<evidence type="ECO:0000259" key="5">
    <source>
        <dbReference type="PROSITE" id="PS50994"/>
    </source>
</evidence>
<accession>A0A699HW88</accession>
<feature type="region of interest" description="Disordered" evidence="3">
    <location>
        <begin position="1"/>
        <end position="99"/>
    </location>
</feature>
<dbReference type="GO" id="GO:0003964">
    <property type="term" value="F:RNA-directed DNA polymerase activity"/>
    <property type="evidence" value="ECO:0007669"/>
    <property type="project" value="UniProtKB-KW"/>
</dbReference>
<keyword evidence="2" id="KW-0175">Coiled coil</keyword>
<dbReference type="InterPro" id="IPR001584">
    <property type="entry name" value="Integrase_cat-core"/>
</dbReference>
<evidence type="ECO:0000256" key="3">
    <source>
        <dbReference type="SAM" id="MobiDB-lite"/>
    </source>
</evidence>
<sequence length="1167" mass="133687">MKATIITANKIPSDHVDDVPVVEPNQHDDVPIVPEPTVVDEDKDLKEEEFKEEEDSQEEEHNMEVNIKEDENEPELTYPYEKVDPLNPSPPTSESEPGDVTEIENTIEHKDETVPASVHEVGESSTAAIPRKDETIVWSRDGACIVKKKGKAKNKYYGELILDLGNEVHSSVDQGTTVMEKLVEKLDNAKDKVKCTKLKNELEEARLSNTFLLRGQETTLDVRECTFAGFIKCNPTVFHGTKGAVELQGWFEKTESAFGISEYVEGKKVKFAAATLQAPALTWWNAKVATMGLETVNQMPWTEMKQLMTIEFCLIEEVQRMEHELWNLKVKEYNIVAYTQRFNELALMCPRMVKPKRVKVDAYIRELTDNIKGEVTSSKPANLNEAVRMAHKLMEKKSQARDERIMEGKKRKWESFQSGNSSGKSNHKDNSRQTLQNNQKKGNMQSIVTAPTDGKVSSGPLPLCERCFTSHVGPCTIKCHKCGKIRHKTRYCKEKNVATGANTLPILTCYDCGKQGHTRNRCPKKVKQEEVREVRGRAYVIKDVEPKGLNVVTSTFLLNNRYAFVLFNSGFDRSFVDTRFSSMLNIDPVKIGASYEVELADRRKVIRIPYGNKTLIVESDKGVSRLKIIYCIKARKYVERGCHLFLANVTEKKSKEKRLEDVLVIRNFPKVLPEELPGLPLSRQVEFRIDLLPGAIPVARAPYRLVPSEMRKLSDEEEHGRHLKIILELLKKERLYAKFLKCDFRLDLIQFLRHVIDRSGVHVDPAKIKAIKSWAALMTPTEGKEEDEAFQTLKQKLCSASILALPEGTKDFMVYWDASLKGYGAVLMQREKKGLNLRQWRWVELLSDYDCEIRYHPGKENVMADALSQKESDKSLPDIATYVSKCLTCGKVEAEHQKPFGLLQYPKIPVWKWERITIDFMNGLPRTSSGYDTIWVIVNRLTKLAHFLPMKKTDSMEKLTQLYLKEVKALGMNLDMSTTYHPQTDRQSERTIQTLEDMLRACVIEFRSRWDRHLPFVEFSYNNSYNASIKAEPYEALYGQKCRSPVCWSEVGDSQLTGPKLIRETTEKIVQIKNRLLTARSRQESYANRRAKTLEFEVGDMVLLKVSPWKGTVHFGKRGKLSPHYIRPFRIVARVGPVAYMLELPEELKGLHSTFHVSNLKEMFSER</sequence>
<feature type="compositionally biased region" description="Basic and acidic residues" evidence="3">
    <location>
        <begin position="59"/>
        <end position="69"/>
    </location>
</feature>
<keyword evidence="1" id="KW-0863">Zinc-finger</keyword>
<dbReference type="Pfam" id="PF08284">
    <property type="entry name" value="RVP_2"/>
    <property type="match status" value="1"/>
</dbReference>
<dbReference type="GO" id="GO:0008270">
    <property type="term" value="F:zinc ion binding"/>
    <property type="evidence" value="ECO:0007669"/>
    <property type="project" value="UniProtKB-KW"/>
</dbReference>
<keyword evidence="1" id="KW-0479">Metal-binding</keyword>
<dbReference type="SUPFAM" id="SSF56672">
    <property type="entry name" value="DNA/RNA polymerases"/>
    <property type="match status" value="1"/>
</dbReference>
<dbReference type="Pfam" id="PF19259">
    <property type="entry name" value="Ty3_capsid"/>
    <property type="match status" value="1"/>
</dbReference>
<dbReference type="InterPro" id="IPR041577">
    <property type="entry name" value="RT_RNaseH_2"/>
</dbReference>
<dbReference type="EMBL" id="BKCJ010209173">
    <property type="protein sequence ID" value="GEY78203.1"/>
    <property type="molecule type" value="Genomic_DNA"/>
</dbReference>
<dbReference type="PROSITE" id="PS50158">
    <property type="entry name" value="ZF_CCHC"/>
    <property type="match status" value="1"/>
</dbReference>
<dbReference type="PANTHER" id="PTHR45835">
    <property type="entry name" value="YALI0A06105P"/>
    <property type="match status" value="1"/>
</dbReference>
<dbReference type="Pfam" id="PF17919">
    <property type="entry name" value="RT_RNaseH_2"/>
    <property type="match status" value="1"/>
</dbReference>
<keyword evidence="6" id="KW-0808">Transferase</keyword>
<dbReference type="Pfam" id="PF24626">
    <property type="entry name" value="SH3_Tf2-1"/>
    <property type="match status" value="1"/>
</dbReference>
<feature type="compositionally biased region" description="Polar residues" evidence="3">
    <location>
        <begin position="432"/>
        <end position="449"/>
    </location>
</feature>
<dbReference type="GO" id="GO:0003676">
    <property type="term" value="F:nucleic acid binding"/>
    <property type="evidence" value="ECO:0007669"/>
    <property type="project" value="InterPro"/>
</dbReference>
<dbReference type="InterPro" id="IPR056924">
    <property type="entry name" value="SH3_Tf2-1"/>
</dbReference>
<dbReference type="Gene3D" id="4.10.60.10">
    <property type="entry name" value="Zinc finger, CCHC-type"/>
    <property type="match status" value="1"/>
</dbReference>
<feature type="domain" description="CCHC-type" evidence="4">
    <location>
        <begin position="509"/>
        <end position="524"/>
    </location>
</feature>
<keyword evidence="6" id="KW-0695">RNA-directed DNA polymerase</keyword>
<dbReference type="PROSITE" id="PS50994">
    <property type="entry name" value="INTEGRASE"/>
    <property type="match status" value="1"/>
</dbReference>
<evidence type="ECO:0000313" key="6">
    <source>
        <dbReference type="EMBL" id="GEY78203.1"/>
    </source>
</evidence>
<dbReference type="GO" id="GO:0015074">
    <property type="term" value="P:DNA integration"/>
    <property type="evidence" value="ECO:0007669"/>
    <property type="project" value="InterPro"/>
</dbReference>
<feature type="compositionally biased region" description="Basic and acidic residues" evidence="3">
    <location>
        <begin position="394"/>
        <end position="408"/>
    </location>
</feature>
<dbReference type="PANTHER" id="PTHR45835:SF101">
    <property type="entry name" value="NUCLEOTIDYLTRANSFERASE, RIBONUCLEASE H"/>
    <property type="match status" value="1"/>
</dbReference>
<dbReference type="InterPro" id="IPR001878">
    <property type="entry name" value="Znf_CCHC"/>
</dbReference>